<feature type="active site" description="Tele-phosphohistidine intermediate" evidence="2">
    <location>
        <position position="10"/>
    </location>
</feature>
<dbReference type="InterPro" id="IPR001345">
    <property type="entry name" value="PG/BPGM_mutase_AS"/>
</dbReference>
<dbReference type="Proteomes" id="UP000823865">
    <property type="component" value="Unassembled WGS sequence"/>
</dbReference>
<protein>
    <submittedName>
        <fullName evidence="4">Histidine phosphatase family protein</fullName>
    </submittedName>
</protein>
<reference evidence="4" key="2">
    <citation type="submission" date="2021-04" db="EMBL/GenBank/DDBJ databases">
        <authorList>
            <person name="Gilroy R."/>
        </authorList>
    </citation>
    <scope>NUCLEOTIDE SEQUENCE</scope>
    <source>
        <strain evidence="4">G3-2149</strain>
    </source>
</reference>
<comment type="caution">
    <text evidence="4">The sequence shown here is derived from an EMBL/GenBank/DDBJ whole genome shotgun (WGS) entry which is preliminary data.</text>
</comment>
<dbReference type="GO" id="GO:0043456">
    <property type="term" value="P:regulation of pentose-phosphate shunt"/>
    <property type="evidence" value="ECO:0007669"/>
    <property type="project" value="TreeGrafter"/>
</dbReference>
<dbReference type="PANTHER" id="PTHR46517:SF1">
    <property type="entry name" value="FRUCTOSE-2,6-BISPHOSPHATASE TIGAR"/>
    <property type="match status" value="1"/>
</dbReference>
<gene>
    <name evidence="4" type="ORF">H9789_08740</name>
</gene>
<reference evidence="4" key="1">
    <citation type="journal article" date="2021" name="PeerJ">
        <title>Extensive microbial diversity within the chicken gut microbiome revealed by metagenomics and culture.</title>
        <authorList>
            <person name="Gilroy R."/>
            <person name="Ravi A."/>
            <person name="Getino M."/>
            <person name="Pursley I."/>
            <person name="Horton D.L."/>
            <person name="Alikhan N.F."/>
            <person name="Baker D."/>
            <person name="Gharbi K."/>
            <person name="Hall N."/>
            <person name="Watson M."/>
            <person name="Adriaenssens E.M."/>
            <person name="Foster-Nyarko E."/>
            <person name="Jarju S."/>
            <person name="Secka A."/>
            <person name="Antonio M."/>
            <person name="Oren A."/>
            <person name="Chaudhuri R.R."/>
            <person name="La Ragione R."/>
            <person name="Hildebrand F."/>
            <person name="Pallen M.J."/>
        </authorList>
    </citation>
    <scope>NUCLEOTIDE SEQUENCE</scope>
    <source>
        <strain evidence="4">G3-2149</strain>
    </source>
</reference>
<sequence length="187" mass="21005">MSVTLFVVRHGETEENKLRILQGHMPGTLTALGKEQAVAVGARLADETFDLMYCSDLQRCKDTASIMNETLHLPTVYTPLLRERDWGRSTGVSLLKERAPIDPSAESVEAMFVRAQSFLRLLLEKHSGQRILVVSHGLFLRILISVIEGEYYKKVRPLENTEVRTFVVDHLPSGDELQKDEQGATAN</sequence>
<evidence type="ECO:0000313" key="5">
    <source>
        <dbReference type="Proteomes" id="UP000823865"/>
    </source>
</evidence>
<evidence type="ECO:0000256" key="2">
    <source>
        <dbReference type="PIRSR" id="PIRSR613078-1"/>
    </source>
</evidence>
<evidence type="ECO:0000256" key="3">
    <source>
        <dbReference type="PIRSR" id="PIRSR613078-2"/>
    </source>
</evidence>
<dbReference type="GO" id="GO:0045820">
    <property type="term" value="P:negative regulation of glycolytic process"/>
    <property type="evidence" value="ECO:0007669"/>
    <property type="project" value="TreeGrafter"/>
</dbReference>
<dbReference type="GO" id="GO:0004331">
    <property type="term" value="F:fructose-2,6-bisphosphate 2-phosphatase activity"/>
    <property type="evidence" value="ECO:0007669"/>
    <property type="project" value="TreeGrafter"/>
</dbReference>
<dbReference type="Gene3D" id="3.40.50.1240">
    <property type="entry name" value="Phosphoglycerate mutase-like"/>
    <property type="match status" value="1"/>
</dbReference>
<feature type="active site" description="Proton donor/acceptor" evidence="2">
    <location>
        <position position="83"/>
    </location>
</feature>
<feature type="binding site" evidence="3">
    <location>
        <position position="59"/>
    </location>
    <ligand>
        <name>substrate</name>
    </ligand>
</feature>
<dbReference type="InterPro" id="IPR029033">
    <property type="entry name" value="His_PPase_superfam"/>
</dbReference>
<dbReference type="SUPFAM" id="SSF53254">
    <property type="entry name" value="Phosphoglycerate mutase-like"/>
    <property type="match status" value="1"/>
</dbReference>
<proteinExistence type="predicted"/>
<dbReference type="InterPro" id="IPR051695">
    <property type="entry name" value="Phosphoglycerate_Mutase"/>
</dbReference>
<accession>A0A9E2P2B4</accession>
<dbReference type="CDD" id="cd07067">
    <property type="entry name" value="HP_PGM_like"/>
    <property type="match status" value="1"/>
</dbReference>
<dbReference type="Pfam" id="PF00300">
    <property type="entry name" value="His_Phos_1"/>
    <property type="match status" value="1"/>
</dbReference>
<dbReference type="AlphaFoldDB" id="A0A9E2P2B4"/>
<name>A0A9E2P2B4_9BACT</name>
<dbReference type="PANTHER" id="PTHR46517">
    <property type="entry name" value="FRUCTOSE-2,6-BISPHOSPHATASE TIGAR"/>
    <property type="match status" value="1"/>
</dbReference>
<organism evidence="4 5">
    <name type="scientific">Candidatus Paraprevotella stercoravium</name>
    <dbReference type="NCBI Taxonomy" id="2838725"/>
    <lineage>
        <taxon>Bacteria</taxon>
        <taxon>Pseudomonadati</taxon>
        <taxon>Bacteroidota</taxon>
        <taxon>Bacteroidia</taxon>
        <taxon>Bacteroidales</taxon>
        <taxon>Prevotellaceae</taxon>
        <taxon>Paraprevotella</taxon>
    </lineage>
</organism>
<dbReference type="GO" id="GO:0005829">
    <property type="term" value="C:cytosol"/>
    <property type="evidence" value="ECO:0007669"/>
    <property type="project" value="TreeGrafter"/>
</dbReference>
<keyword evidence="1" id="KW-0378">Hydrolase</keyword>
<dbReference type="SMART" id="SM00855">
    <property type="entry name" value="PGAM"/>
    <property type="match status" value="1"/>
</dbReference>
<evidence type="ECO:0000256" key="1">
    <source>
        <dbReference type="ARBA" id="ARBA00022801"/>
    </source>
</evidence>
<evidence type="ECO:0000313" key="4">
    <source>
        <dbReference type="EMBL" id="MBU3853881.1"/>
    </source>
</evidence>
<dbReference type="PROSITE" id="PS00175">
    <property type="entry name" value="PG_MUTASE"/>
    <property type="match status" value="1"/>
</dbReference>
<dbReference type="EMBL" id="JAHLFU010000184">
    <property type="protein sequence ID" value="MBU3853881.1"/>
    <property type="molecule type" value="Genomic_DNA"/>
</dbReference>
<dbReference type="InterPro" id="IPR013078">
    <property type="entry name" value="His_Pase_superF_clade-1"/>
</dbReference>
<feature type="binding site" evidence="3">
    <location>
        <begin position="9"/>
        <end position="16"/>
    </location>
    <ligand>
        <name>substrate</name>
    </ligand>
</feature>